<evidence type="ECO:0000313" key="2">
    <source>
        <dbReference type="Proteomes" id="UP000005012"/>
    </source>
</evidence>
<organism evidence="1 2">
    <name type="scientific">Providencia stuartii (strain MRSN 2154)</name>
    <dbReference type="NCBI Taxonomy" id="1157951"/>
    <lineage>
        <taxon>Bacteria</taxon>
        <taxon>Pseudomonadati</taxon>
        <taxon>Pseudomonadota</taxon>
        <taxon>Gammaproteobacteria</taxon>
        <taxon>Enterobacterales</taxon>
        <taxon>Morganellaceae</taxon>
        <taxon>Providencia</taxon>
    </lineage>
</organism>
<proteinExistence type="predicted"/>
<dbReference type="EMBL" id="CP003488">
    <property type="protein sequence ID" value="AFH92817.1"/>
    <property type="molecule type" value="Genomic_DNA"/>
</dbReference>
<dbReference type="HOGENOM" id="CLU_202572_0_0_6"/>
<accession>A0A140NJK4</accession>
<dbReference type="Proteomes" id="UP000005012">
    <property type="component" value="Chromosome"/>
</dbReference>
<reference evidence="2" key="2">
    <citation type="submission" date="2012-04" db="EMBL/GenBank/DDBJ databases">
        <title>Complete genome sequence of Providencia stuartii clinical isolate MRSN 2154.</title>
        <authorList>
            <person name="Clifford R.J."/>
            <person name="Hang J."/>
            <person name="Riley M.C."/>
            <person name="Onmus-Leone F."/>
            <person name="Kuschner R.A."/>
            <person name="Lesho E.P."/>
            <person name="Waterman P.E."/>
        </authorList>
    </citation>
    <scope>NUCLEOTIDE SEQUENCE [LARGE SCALE GENOMIC DNA]</scope>
    <source>
        <strain evidence="2">MRSN 2154</strain>
    </source>
</reference>
<protein>
    <submittedName>
        <fullName evidence="1">Uncharacterized protein</fullName>
    </submittedName>
</protein>
<dbReference type="AlphaFoldDB" id="A0A140NJK4"/>
<dbReference type="KEGG" id="psi:S70_04685"/>
<reference evidence="1 2" key="1">
    <citation type="journal article" date="2012" name="J. Bacteriol.">
        <title>Complete Genome Sequence of Providencia stuartii Clinical Isolate MRSN 2154.</title>
        <authorList>
            <person name="Clifford R.J."/>
            <person name="Hang J."/>
            <person name="Riley M.C."/>
            <person name="Onmus-Leone F."/>
            <person name="Kuschner R.A."/>
            <person name="Lesho E.P."/>
            <person name="Waterman P.E."/>
        </authorList>
    </citation>
    <scope>NUCLEOTIDE SEQUENCE [LARGE SCALE GENOMIC DNA]</scope>
    <source>
        <strain evidence="1 2">MRSN 2154</strain>
    </source>
</reference>
<dbReference type="PATRIC" id="fig|1157951.4.peg.928"/>
<evidence type="ECO:0000313" key="1">
    <source>
        <dbReference type="EMBL" id="AFH92817.1"/>
    </source>
</evidence>
<sequence length="71" mass="8074">MYMTRFDQLMNEGKELEAKKLYRRAADKYNQAFSISIPGSSDGLSYQEKESKAAAARCLSKAKVKVTEDYL</sequence>
<name>A0A140NJK4_PROSM</name>
<gene>
    <name evidence="1" type="ordered locus">S70_04685</name>
</gene>